<comment type="subunit">
    <text evidence="9">Monomer.</text>
</comment>
<keyword evidence="4 8" id="KW-0862">Zinc</keyword>
<dbReference type="Gene3D" id="3.40.225.10">
    <property type="entry name" value="Class II aldolase/adducin N-terminal domain"/>
    <property type="match status" value="1"/>
</dbReference>
<dbReference type="GO" id="GO:0043874">
    <property type="term" value="F:acireductone synthase activity"/>
    <property type="evidence" value="ECO:0007669"/>
    <property type="project" value="UniProtKB-EC"/>
</dbReference>
<evidence type="ECO:0000256" key="1">
    <source>
        <dbReference type="ARBA" id="ARBA00022605"/>
    </source>
</evidence>
<accession>A0A401WCM3</accession>
<dbReference type="GO" id="GO:0043716">
    <property type="term" value="F:2-hydroxy-3-keto-5-methylthiopentenyl-1-phosphate phosphatase activity"/>
    <property type="evidence" value="ECO:0007669"/>
    <property type="project" value="UniProtKB-UniRule"/>
</dbReference>
<feature type="domain" description="Class II aldolase/adducin N-terminal" evidence="10">
    <location>
        <begin position="267"/>
        <end position="459"/>
    </location>
</feature>
<dbReference type="NCBIfam" id="TIGR01691">
    <property type="entry name" value="enolase-ppase"/>
    <property type="match status" value="1"/>
</dbReference>
<proteinExistence type="inferred from homology"/>
<dbReference type="Gene3D" id="3.40.50.1000">
    <property type="entry name" value="HAD superfamily/HAD-like"/>
    <property type="match status" value="1"/>
</dbReference>
<dbReference type="Pfam" id="PF00702">
    <property type="entry name" value="Hydrolase"/>
    <property type="match status" value="1"/>
</dbReference>
<keyword evidence="6 8" id="KW-0456">Lyase</keyword>
<dbReference type="AlphaFoldDB" id="A0A401WCM3"/>
<comment type="similarity">
    <text evidence="8">Belongs to the aldolase class II family. MtnB subfamily.</text>
</comment>
<dbReference type="SMART" id="SM01007">
    <property type="entry name" value="Aldolase_II"/>
    <property type="match status" value="1"/>
</dbReference>
<dbReference type="Pfam" id="PF00596">
    <property type="entry name" value="Aldolase_II"/>
    <property type="match status" value="1"/>
</dbReference>
<dbReference type="EC" id="4.2.1.109" evidence="8"/>
<dbReference type="EMBL" id="BHZD01000001">
    <property type="protein sequence ID" value="GCD47030.1"/>
    <property type="molecule type" value="Genomic_DNA"/>
</dbReference>
<comment type="similarity">
    <text evidence="9">Belongs to the HAD-like hydrolase superfamily. MasA/MtnC family.</text>
</comment>
<sequence>MTRTFDVDHVVLDIEGTTSATGFVVGELYPYARKRFGRLLTERAAEPEVRRAVGQIREMLDEPAADAARMERALGAWLDEDRKATPLKTLQGIVWAEGFASGELVSHFYPDVLPRLREWHAAGVRLHVYSSGSVAAQRAWFGHSPEGDLRPLAGEFYDTENAGPKLVAASYEAITADLGAAPGRVLFLSDRPGELDAARAAGWRTAGVRRPGEPYYESGVGHHPEVASFAELEIRTGGGARTPAGAGTAAPPDVPAVGADEVRRAGARLAAEAARFAGFGWMRGTSGNLSVVLARDPLRLAVTASGRDKGELTEDDVVLVDGRGAAVEGAAGTSAGAGKPSAEAGLHARVVRLTGAGAVVHVHTVAAVAMGRRRPGGIVFRDLEMLKGLGLPAEGTAVRLPVVANSQDMDVLGDRLEEAREPRMPAVVVAGHGLYVWGANLLQARHHAEVVQWLLELEVASGRG</sequence>
<dbReference type="InterPro" id="IPR001303">
    <property type="entry name" value="Aldolase_II/adducin_N"/>
</dbReference>
<dbReference type="GO" id="GO:0046570">
    <property type="term" value="F:methylthioribulose 1-phosphate dehydratase activity"/>
    <property type="evidence" value="ECO:0007669"/>
    <property type="project" value="UniProtKB-UniRule"/>
</dbReference>
<dbReference type="HAMAP" id="MF_01677">
    <property type="entry name" value="Salvage_MtnB"/>
    <property type="match status" value="1"/>
</dbReference>
<dbReference type="SFLD" id="SFLDS00003">
    <property type="entry name" value="Haloacid_Dehalogenase"/>
    <property type="match status" value="1"/>
</dbReference>
<dbReference type="GO" id="GO:0008270">
    <property type="term" value="F:zinc ion binding"/>
    <property type="evidence" value="ECO:0007669"/>
    <property type="project" value="UniProtKB-UniRule"/>
</dbReference>
<comment type="function">
    <text evidence="9">Bifunctional enzyme that catalyzes the enolization of 2,3-diketo-5-methylthiopentyl-1-phosphate (DK-MTP-1-P) into the intermediate 2-hydroxy-3-keto-5-methylthiopentenyl-1-phosphate (HK-MTPenyl-1-P), which is then dephosphorylated to form the acireductone 1,2-dihydroxy-3-keto-5-methylthiopentene (DHK-MTPene).</text>
</comment>
<dbReference type="GO" id="GO:0000287">
    <property type="term" value="F:magnesium ion binding"/>
    <property type="evidence" value="ECO:0007669"/>
    <property type="project" value="UniProtKB-UniRule"/>
</dbReference>
<dbReference type="PRINTS" id="PR00413">
    <property type="entry name" value="HADHALOGNASE"/>
</dbReference>
<keyword evidence="12" id="KW-1185">Reference proteome</keyword>
<comment type="cofactor">
    <cofactor evidence="9">
        <name>Mg(2+)</name>
        <dbReference type="ChEBI" id="CHEBI:18420"/>
    </cofactor>
    <text evidence="9">Binds 1 Mg(2+) ion per subunit.</text>
</comment>
<dbReference type="PANTHER" id="PTHR20371">
    <property type="entry name" value="ENOLASE-PHOSPHATASE E1"/>
    <property type="match status" value="1"/>
</dbReference>
<reference evidence="11 12" key="1">
    <citation type="submission" date="2018-11" db="EMBL/GenBank/DDBJ databases">
        <title>Whole genome sequence of Streptomyces paromomycinus NBRC 15454(T).</title>
        <authorList>
            <person name="Komaki H."/>
            <person name="Tamura T."/>
        </authorList>
    </citation>
    <scope>NUCLEOTIDE SEQUENCE [LARGE SCALE GENOMIC DNA]</scope>
    <source>
        <strain evidence="11 12">NBRC 15454</strain>
    </source>
</reference>
<comment type="catalytic activity">
    <reaction evidence="9">
        <text>5-methylsulfanyl-2,3-dioxopentyl phosphate + H2O = 1,2-dihydroxy-5-(methylsulfanyl)pent-1-en-3-one + phosphate</text>
        <dbReference type="Rhea" id="RHEA:21700"/>
        <dbReference type="ChEBI" id="CHEBI:15377"/>
        <dbReference type="ChEBI" id="CHEBI:43474"/>
        <dbReference type="ChEBI" id="CHEBI:49252"/>
        <dbReference type="ChEBI" id="CHEBI:58828"/>
        <dbReference type="EC" id="3.1.3.77"/>
    </reaction>
</comment>
<dbReference type="InterPro" id="IPR023943">
    <property type="entry name" value="Enolase-ppase_E1"/>
</dbReference>
<comment type="pathway">
    <text evidence="8">Amino-acid biosynthesis; L-methionine biosynthesis via salvage pathway; L-methionine from S-methyl-5-thio-alpha-D-ribose 1-phosphate: step 2/6.</text>
</comment>
<dbReference type="SFLD" id="SFLDG01133">
    <property type="entry name" value="C1.5.4:_Enolase-phosphatase_Li"/>
    <property type="match status" value="1"/>
</dbReference>
<keyword evidence="9" id="KW-0460">Magnesium</keyword>
<dbReference type="GO" id="GO:0019509">
    <property type="term" value="P:L-methionine salvage from methylthioadenosine"/>
    <property type="evidence" value="ECO:0007669"/>
    <property type="project" value="UniProtKB-UniRule"/>
</dbReference>
<keyword evidence="2 8" id="KW-0479">Metal-binding</keyword>
<evidence type="ECO:0000256" key="3">
    <source>
        <dbReference type="ARBA" id="ARBA00022801"/>
    </source>
</evidence>
<comment type="pathway">
    <text evidence="9">Amino-acid biosynthesis; L-methionine biosynthesis via salvage pathway; L-methionine from S-methyl-5-thio-alpha-D-ribose 1-phosphate: step 3/6.</text>
</comment>
<feature type="binding site" evidence="8">
    <location>
        <position position="361"/>
    </location>
    <ligand>
        <name>Zn(2+)</name>
        <dbReference type="ChEBI" id="CHEBI:29105"/>
    </ligand>
</feature>
<evidence type="ECO:0000256" key="2">
    <source>
        <dbReference type="ARBA" id="ARBA00022723"/>
    </source>
</evidence>
<dbReference type="RefSeq" id="WP_125057244.1">
    <property type="nucleotide sequence ID" value="NZ_BHZD01000001.1"/>
</dbReference>
<organism evidence="11 12">
    <name type="scientific">Streptomyces paromomycinus</name>
    <name type="common">Streptomyces rimosus subsp. paromomycinus</name>
    <dbReference type="NCBI Taxonomy" id="92743"/>
    <lineage>
        <taxon>Bacteria</taxon>
        <taxon>Bacillati</taxon>
        <taxon>Actinomycetota</taxon>
        <taxon>Actinomycetes</taxon>
        <taxon>Kitasatosporales</taxon>
        <taxon>Streptomycetaceae</taxon>
        <taxon>Streptomyces</taxon>
    </lineage>
</organism>
<dbReference type="InterPro" id="IPR017714">
    <property type="entry name" value="MethylthioRu-1-P_deHdtase_MtnB"/>
</dbReference>
<feature type="binding site" evidence="8">
    <location>
        <position position="363"/>
    </location>
    <ligand>
        <name>Zn(2+)</name>
        <dbReference type="ChEBI" id="CHEBI:29105"/>
    </ligand>
</feature>
<comment type="function">
    <text evidence="8">Catalyzes the dehydration of methylthioribulose-1-phosphate (MTRu-1-P) into 2,3-diketo-5-methylthiopentyl-1-phosphate (DK-MTP-1-P).</text>
</comment>
<keyword evidence="1 8" id="KW-0028">Amino-acid biosynthesis</keyword>
<comment type="catalytic activity">
    <reaction evidence="8">
        <text>5-(methylsulfanyl)-D-ribulose 1-phosphate = 5-methylsulfanyl-2,3-dioxopentyl phosphate + H2O</text>
        <dbReference type="Rhea" id="RHEA:15549"/>
        <dbReference type="ChEBI" id="CHEBI:15377"/>
        <dbReference type="ChEBI" id="CHEBI:58548"/>
        <dbReference type="ChEBI" id="CHEBI:58828"/>
        <dbReference type="EC" id="4.2.1.109"/>
    </reaction>
</comment>
<dbReference type="InterPro" id="IPR006439">
    <property type="entry name" value="HAD-SF_hydro_IA"/>
</dbReference>
<evidence type="ECO:0000256" key="7">
    <source>
        <dbReference type="ARBA" id="ARBA00023268"/>
    </source>
</evidence>
<dbReference type="InterPro" id="IPR023214">
    <property type="entry name" value="HAD_sf"/>
</dbReference>
<evidence type="ECO:0000259" key="10">
    <source>
        <dbReference type="SMART" id="SM01007"/>
    </source>
</evidence>
<dbReference type="Proteomes" id="UP000286746">
    <property type="component" value="Unassembled WGS sequence"/>
</dbReference>
<comment type="caution">
    <text evidence="11">The sequence shown here is derived from an EMBL/GenBank/DDBJ whole genome shotgun (WGS) entry which is preliminary data.</text>
</comment>
<dbReference type="InterPro" id="IPR036409">
    <property type="entry name" value="Aldolase_II/adducin_N_sf"/>
</dbReference>
<dbReference type="HAMAP" id="MF_01681">
    <property type="entry name" value="Salvage_MtnC"/>
    <property type="match status" value="1"/>
</dbReference>
<dbReference type="GO" id="GO:0005737">
    <property type="term" value="C:cytoplasm"/>
    <property type="evidence" value="ECO:0007669"/>
    <property type="project" value="UniProtKB-UniRule"/>
</dbReference>
<evidence type="ECO:0000256" key="9">
    <source>
        <dbReference type="HAMAP-Rule" id="MF_01681"/>
    </source>
</evidence>
<dbReference type="SUPFAM" id="SSF53639">
    <property type="entry name" value="AraD/HMP-PK domain-like"/>
    <property type="match status" value="1"/>
</dbReference>
<comment type="cofactor">
    <cofactor evidence="8">
        <name>Zn(2+)</name>
        <dbReference type="ChEBI" id="CHEBI:29105"/>
    </cofactor>
    <text evidence="8">Binds 1 zinc ion per subunit.</text>
</comment>
<dbReference type="NCBIfam" id="TIGR03328">
    <property type="entry name" value="salvage_mtnB"/>
    <property type="match status" value="1"/>
</dbReference>
<evidence type="ECO:0000256" key="4">
    <source>
        <dbReference type="ARBA" id="ARBA00022833"/>
    </source>
</evidence>
<comment type="pathway">
    <text evidence="9">Amino-acid biosynthesis; L-methionine biosynthesis via salvage pathway; L-methionine from S-methyl-5-thio-alpha-D-ribose 1-phosphate: step 4/6.</text>
</comment>
<gene>
    <name evidence="11" type="primary">fucA</name>
    <name evidence="8" type="synonym">mtnB</name>
    <name evidence="9" type="synonym">mtnC</name>
    <name evidence="11" type="ORF">GKJPGBOP_06787</name>
</gene>
<dbReference type="Gene3D" id="1.10.720.60">
    <property type="match status" value="1"/>
</dbReference>
<evidence type="ECO:0000313" key="11">
    <source>
        <dbReference type="EMBL" id="GCD47030.1"/>
    </source>
</evidence>
<keyword evidence="3 9" id="KW-0378">Hydrolase</keyword>
<dbReference type="SFLD" id="SFLDG01129">
    <property type="entry name" value="C1.5:_HAD__Beta-PGM__Phosphata"/>
    <property type="match status" value="1"/>
</dbReference>
<evidence type="ECO:0000313" key="12">
    <source>
        <dbReference type="Proteomes" id="UP000286746"/>
    </source>
</evidence>
<name>A0A401WCM3_STREY</name>
<keyword evidence="5 8" id="KW-0486">Methionine biosynthesis</keyword>
<dbReference type="CDD" id="cd01629">
    <property type="entry name" value="HAD_EP"/>
    <property type="match status" value="1"/>
</dbReference>
<dbReference type="EC" id="3.1.3.77" evidence="9"/>
<dbReference type="PANTHER" id="PTHR20371:SF1">
    <property type="entry name" value="ENOLASE-PHOSPHATASE E1"/>
    <property type="match status" value="1"/>
</dbReference>
<keyword evidence="7" id="KW-0511">Multifunctional enzyme</keyword>
<evidence type="ECO:0000256" key="6">
    <source>
        <dbReference type="ARBA" id="ARBA00023239"/>
    </source>
</evidence>
<protein>
    <recommendedName>
        <fullName evidence="8 9">Multifunctional fusion protein</fullName>
    </recommendedName>
    <domain>
        <recommendedName>
            <fullName evidence="8">Methylthioribulose-1-phosphate dehydratase</fullName>
            <shortName evidence="8">MTRu-1-P dehydratase</shortName>
            <ecNumber evidence="8">4.2.1.109</ecNumber>
        </recommendedName>
    </domain>
    <domain>
        <recommendedName>
            <fullName evidence="9">Enolase-phosphatase E1</fullName>
            <ecNumber evidence="9">3.1.3.77</ecNumber>
        </recommendedName>
        <alternativeName>
            <fullName evidence="9">2,3-diketo-5-methylthio-1-phosphopentane phosphatase</fullName>
        </alternativeName>
    </domain>
</protein>
<dbReference type="SUPFAM" id="SSF56784">
    <property type="entry name" value="HAD-like"/>
    <property type="match status" value="1"/>
</dbReference>
<dbReference type="InterPro" id="IPR036412">
    <property type="entry name" value="HAD-like_sf"/>
</dbReference>
<evidence type="ECO:0000256" key="8">
    <source>
        <dbReference type="HAMAP-Rule" id="MF_01677"/>
    </source>
</evidence>
<evidence type="ECO:0000256" key="5">
    <source>
        <dbReference type="ARBA" id="ARBA00023167"/>
    </source>
</evidence>
<dbReference type="UniPathway" id="UPA00904">
    <property type="reaction ID" value="UER00875"/>
</dbReference>
<dbReference type="GO" id="GO:0043715">
    <property type="term" value="F:2,3-diketo-5-methylthiopentyl-1-phosphate enolase activity"/>
    <property type="evidence" value="ECO:0007669"/>
    <property type="project" value="UniProtKB-UniRule"/>
</dbReference>